<feature type="non-terminal residue" evidence="1">
    <location>
        <position position="1"/>
    </location>
</feature>
<dbReference type="AlphaFoldDB" id="X1TZN8"/>
<dbReference type="EMBL" id="BARW01007185">
    <property type="protein sequence ID" value="GAI85489.1"/>
    <property type="molecule type" value="Genomic_DNA"/>
</dbReference>
<reference evidence="1" key="1">
    <citation type="journal article" date="2014" name="Front. Microbiol.">
        <title>High frequency of phylogenetically diverse reductive dehalogenase-homologous genes in deep subseafloor sedimentary metagenomes.</title>
        <authorList>
            <person name="Kawai M."/>
            <person name="Futagami T."/>
            <person name="Toyoda A."/>
            <person name="Takaki Y."/>
            <person name="Nishi S."/>
            <person name="Hori S."/>
            <person name="Arai W."/>
            <person name="Tsubouchi T."/>
            <person name="Morono Y."/>
            <person name="Uchiyama I."/>
            <person name="Ito T."/>
            <person name="Fujiyama A."/>
            <person name="Inagaki F."/>
            <person name="Takami H."/>
        </authorList>
    </citation>
    <scope>NUCLEOTIDE SEQUENCE</scope>
    <source>
        <strain evidence="1">Expedition CK06-06</strain>
    </source>
</reference>
<sequence length="36" mass="4128">LDIKKGLEKLKKLKSPAIKHNTTLLEKQLENLETVI</sequence>
<accession>X1TZN8</accession>
<evidence type="ECO:0000313" key="1">
    <source>
        <dbReference type="EMBL" id="GAI85489.1"/>
    </source>
</evidence>
<comment type="caution">
    <text evidence="1">The sequence shown here is derived from an EMBL/GenBank/DDBJ whole genome shotgun (WGS) entry which is preliminary data.</text>
</comment>
<organism evidence="1">
    <name type="scientific">marine sediment metagenome</name>
    <dbReference type="NCBI Taxonomy" id="412755"/>
    <lineage>
        <taxon>unclassified sequences</taxon>
        <taxon>metagenomes</taxon>
        <taxon>ecological metagenomes</taxon>
    </lineage>
</organism>
<proteinExistence type="predicted"/>
<gene>
    <name evidence="1" type="ORF">S12H4_15017</name>
</gene>
<protein>
    <submittedName>
        <fullName evidence="1">Uncharacterized protein</fullName>
    </submittedName>
</protein>
<name>X1TZN8_9ZZZZ</name>